<feature type="domain" description="Copper type II ascorbate-dependent monooxygenase N-terminal" evidence="4">
    <location>
        <begin position="44"/>
        <end position="168"/>
    </location>
</feature>
<dbReference type="Proteomes" id="UP001224775">
    <property type="component" value="Unassembled WGS sequence"/>
</dbReference>
<dbReference type="GO" id="GO:0005507">
    <property type="term" value="F:copper ion binding"/>
    <property type="evidence" value="ECO:0007669"/>
    <property type="project" value="InterPro"/>
</dbReference>
<organism evidence="6 7">
    <name type="scientific">Skeletonema marinoi</name>
    <dbReference type="NCBI Taxonomy" id="267567"/>
    <lineage>
        <taxon>Eukaryota</taxon>
        <taxon>Sar</taxon>
        <taxon>Stramenopiles</taxon>
        <taxon>Ochrophyta</taxon>
        <taxon>Bacillariophyta</taxon>
        <taxon>Coscinodiscophyceae</taxon>
        <taxon>Thalassiosirophycidae</taxon>
        <taxon>Thalassiosirales</taxon>
        <taxon>Skeletonemataceae</taxon>
        <taxon>Skeletonema</taxon>
        <taxon>Skeletonema marinoi-dohrnii complex</taxon>
    </lineage>
</organism>
<dbReference type="InterPro" id="IPR000945">
    <property type="entry name" value="DBH-like"/>
</dbReference>
<evidence type="ECO:0000259" key="5">
    <source>
        <dbReference type="Pfam" id="PF03712"/>
    </source>
</evidence>
<dbReference type="PANTHER" id="PTHR10157:SF23">
    <property type="entry name" value="MOXD1 HOMOLOG 1"/>
    <property type="match status" value="1"/>
</dbReference>
<feature type="non-terminal residue" evidence="6">
    <location>
        <position position="418"/>
    </location>
</feature>
<dbReference type="Gene3D" id="2.60.120.230">
    <property type="match status" value="1"/>
</dbReference>
<dbReference type="InterPro" id="IPR008977">
    <property type="entry name" value="PHM/PNGase_F_dom_sf"/>
</dbReference>
<dbReference type="SUPFAM" id="SSF49742">
    <property type="entry name" value="PHM/PNGase F"/>
    <property type="match status" value="2"/>
</dbReference>
<proteinExistence type="predicted"/>
<keyword evidence="1" id="KW-1015">Disulfide bond</keyword>
<sequence>MEFVSYHGDNRARASVRFFADPSSSSSESDVLLDVLEKKSDGYFDVVHDAYDIPAQRTTYKFLCKSFDELKDQFVGGGSNTDVIMIGATPIITKEARQFVHHYIVTAIPSCKNSGNEGIDYFTREHIYVWTPGDHGMVLPDNVGFPLFDSGTNQAILIEMHYNNPKKISGITDFSGARFHYTSTPRQYDAGIIQLGDPFLGLRGVKINDGFTQHDFTCDGKCSSTFLDEPVTVIMERLHMHKTGTRMVNEVVRGGEIVHTAKVEVFDFDQQGAFQPQQDSYQLQAGDEFRTTCYYKDGTVFGEGSQDEMCIGYMFYYPAAKTIAGFPFVCPYPGNYPGQFPCEAKYKSTDLSDYDGLGRIFGTPGETQETTTTSTTEATTTSTTTEATTTTEYTTTTPSTTTDATTTAAAAAGATTTV</sequence>
<keyword evidence="2" id="KW-0325">Glycoprotein</keyword>
<keyword evidence="7" id="KW-1185">Reference proteome</keyword>
<dbReference type="Pfam" id="PF01082">
    <property type="entry name" value="Cu2_monooxygen"/>
    <property type="match status" value="1"/>
</dbReference>
<accession>A0AAD8XVA8</accession>
<evidence type="ECO:0000256" key="3">
    <source>
        <dbReference type="SAM" id="MobiDB-lite"/>
    </source>
</evidence>
<dbReference type="AlphaFoldDB" id="A0AAD8XVA8"/>
<dbReference type="EMBL" id="JATAAI010000038">
    <property type="protein sequence ID" value="KAK1734529.1"/>
    <property type="molecule type" value="Genomic_DNA"/>
</dbReference>
<evidence type="ECO:0000256" key="1">
    <source>
        <dbReference type="ARBA" id="ARBA00023157"/>
    </source>
</evidence>
<reference evidence="6" key="1">
    <citation type="submission" date="2023-06" db="EMBL/GenBank/DDBJ databases">
        <title>Survivors Of The Sea: Transcriptome response of Skeletonema marinoi to long-term dormancy.</title>
        <authorList>
            <person name="Pinder M.I.M."/>
            <person name="Kourtchenko O."/>
            <person name="Robertson E.K."/>
            <person name="Larsson T."/>
            <person name="Maumus F."/>
            <person name="Osuna-Cruz C.M."/>
            <person name="Vancaester E."/>
            <person name="Stenow R."/>
            <person name="Vandepoele K."/>
            <person name="Ploug H."/>
            <person name="Bruchert V."/>
            <person name="Godhe A."/>
            <person name="Topel M."/>
        </authorList>
    </citation>
    <scope>NUCLEOTIDE SEQUENCE</scope>
    <source>
        <strain evidence="6">R05AC</strain>
    </source>
</reference>
<gene>
    <name evidence="6" type="ORF">QTG54_014777</name>
</gene>
<evidence type="ECO:0000313" key="6">
    <source>
        <dbReference type="EMBL" id="KAK1734529.1"/>
    </source>
</evidence>
<feature type="region of interest" description="Disordered" evidence="3">
    <location>
        <begin position="362"/>
        <end position="418"/>
    </location>
</feature>
<dbReference type="InterPro" id="IPR036939">
    <property type="entry name" value="Cu2_ascorb_mOase_N_sf"/>
</dbReference>
<dbReference type="InterPro" id="IPR024548">
    <property type="entry name" value="Cu2_monoox_C"/>
</dbReference>
<name>A0AAD8XVA8_9STRA</name>
<dbReference type="EC" id="1.14.17.-" evidence="6"/>
<feature type="compositionally biased region" description="Low complexity" evidence="3">
    <location>
        <begin position="366"/>
        <end position="418"/>
    </location>
</feature>
<dbReference type="GO" id="GO:0004500">
    <property type="term" value="F:dopamine beta-monooxygenase activity"/>
    <property type="evidence" value="ECO:0007669"/>
    <property type="project" value="InterPro"/>
</dbReference>
<dbReference type="InterPro" id="IPR000323">
    <property type="entry name" value="Cu2_ascorb_mOase_N"/>
</dbReference>
<comment type="caution">
    <text evidence="6">The sequence shown here is derived from an EMBL/GenBank/DDBJ whole genome shotgun (WGS) entry which is preliminary data.</text>
</comment>
<dbReference type="Pfam" id="PF03712">
    <property type="entry name" value="Cu2_monoox_C"/>
    <property type="match status" value="1"/>
</dbReference>
<dbReference type="Gene3D" id="2.60.120.310">
    <property type="entry name" value="Copper type II, ascorbate-dependent monooxygenase, N-terminal domain"/>
    <property type="match status" value="1"/>
</dbReference>
<keyword evidence="6" id="KW-0560">Oxidoreductase</keyword>
<dbReference type="PANTHER" id="PTHR10157">
    <property type="entry name" value="DOPAMINE BETA HYDROXYLASE RELATED"/>
    <property type="match status" value="1"/>
</dbReference>
<evidence type="ECO:0000313" key="7">
    <source>
        <dbReference type="Proteomes" id="UP001224775"/>
    </source>
</evidence>
<protein>
    <submittedName>
        <fullName evidence="6">Dopamine beta-hydroxylase-related protein</fullName>
        <ecNumber evidence="6">1.14.17.-</ecNumber>
    </submittedName>
</protein>
<feature type="domain" description="Copper type II ascorbate-dependent monooxygenase C-terminal" evidence="5">
    <location>
        <begin position="188"/>
        <end position="321"/>
    </location>
</feature>
<evidence type="ECO:0000256" key="2">
    <source>
        <dbReference type="ARBA" id="ARBA00023180"/>
    </source>
</evidence>
<dbReference type="InterPro" id="IPR014784">
    <property type="entry name" value="Cu2_ascorb_mOase-like_C"/>
</dbReference>
<evidence type="ECO:0000259" key="4">
    <source>
        <dbReference type="Pfam" id="PF01082"/>
    </source>
</evidence>